<keyword evidence="2" id="KW-1133">Transmembrane helix</keyword>
<dbReference type="AlphaFoldDB" id="K4QX78"/>
<dbReference type="InterPro" id="IPR008910">
    <property type="entry name" value="MSC_TM_helix"/>
</dbReference>
<organism evidence="3 4">
    <name type="scientific">Streptomyces davaonensis (strain DSM 101723 / JCM 4913 / KCC S-0913 / 768)</name>
    <dbReference type="NCBI Taxonomy" id="1214101"/>
    <lineage>
        <taxon>Bacteria</taxon>
        <taxon>Bacillati</taxon>
        <taxon>Actinomycetota</taxon>
        <taxon>Actinomycetes</taxon>
        <taxon>Kitasatosporales</taxon>
        <taxon>Streptomycetaceae</taxon>
        <taxon>Streptomyces</taxon>
    </lineage>
</organism>
<feature type="transmembrane region" description="Helical" evidence="2">
    <location>
        <begin position="183"/>
        <end position="204"/>
    </location>
</feature>
<feature type="compositionally biased region" description="Basic and acidic residues" evidence="1">
    <location>
        <begin position="244"/>
        <end position="255"/>
    </location>
</feature>
<keyword evidence="2" id="KW-0472">Membrane</keyword>
<evidence type="ECO:0000256" key="1">
    <source>
        <dbReference type="SAM" id="MobiDB-lite"/>
    </source>
</evidence>
<dbReference type="EMBL" id="HE971709">
    <property type="protein sequence ID" value="CCK25653.1"/>
    <property type="molecule type" value="Genomic_DNA"/>
</dbReference>
<evidence type="ECO:0000313" key="3">
    <source>
        <dbReference type="EMBL" id="CCK25653.1"/>
    </source>
</evidence>
<feature type="region of interest" description="Disordered" evidence="1">
    <location>
        <begin position="225"/>
        <end position="255"/>
    </location>
</feature>
<dbReference type="OrthoDB" id="5184470at2"/>
<gene>
    <name evidence="3" type="ORF">BN159_1274</name>
</gene>
<evidence type="ECO:0000256" key="2">
    <source>
        <dbReference type="SAM" id="Phobius"/>
    </source>
</evidence>
<name>K4QX78_STRDJ</name>
<dbReference type="Proteomes" id="UP000008043">
    <property type="component" value="Chromosome"/>
</dbReference>
<keyword evidence="4" id="KW-1185">Reference proteome</keyword>
<dbReference type="PATRIC" id="fig|1214101.3.peg.1291"/>
<dbReference type="STRING" id="1214101.BN159_1274"/>
<dbReference type="Pfam" id="PF05552">
    <property type="entry name" value="MS_channel_1st_1"/>
    <property type="match status" value="2"/>
</dbReference>
<dbReference type="HOGENOM" id="CLU_049564_0_1_11"/>
<reference evidence="3 4" key="1">
    <citation type="journal article" date="2012" name="J. Bacteriol.">
        <title>Genome sequence of the bacterium Streptomyces davawensis JCM 4913 and heterologous production of the unique antibiotic roseoflavin.</title>
        <authorList>
            <person name="Jankowitsch F."/>
            <person name="Schwarz J."/>
            <person name="Ruckert C."/>
            <person name="Gust B."/>
            <person name="Szczepanowski R."/>
            <person name="Blom J."/>
            <person name="Pelzer S."/>
            <person name="Kalinowski J."/>
            <person name="Mack M."/>
        </authorList>
    </citation>
    <scope>NUCLEOTIDE SEQUENCE [LARGE SCALE GENOMIC DNA]</scope>
    <source>
        <strain evidence="4">DSM 101723 / JCM 4913 / KCC S-0913 / 768</strain>
    </source>
</reference>
<dbReference type="RefSeq" id="WP_015656050.1">
    <property type="nucleotide sequence ID" value="NC_020504.1"/>
</dbReference>
<feature type="transmembrane region" description="Helical" evidence="2">
    <location>
        <begin position="26"/>
        <end position="44"/>
    </location>
</feature>
<feature type="transmembrane region" description="Helical" evidence="2">
    <location>
        <begin position="112"/>
        <end position="136"/>
    </location>
</feature>
<accession>K4QX78</accession>
<dbReference type="Gene3D" id="1.10.287.1260">
    <property type="match status" value="1"/>
</dbReference>
<evidence type="ECO:0000313" key="4">
    <source>
        <dbReference type="Proteomes" id="UP000008043"/>
    </source>
</evidence>
<proteinExistence type="predicted"/>
<protein>
    <submittedName>
        <fullName evidence="3">TM helix repeat-containing protein</fullName>
    </submittedName>
</protein>
<dbReference type="KEGG" id="sdv:BN159_1274"/>
<feature type="transmembrane region" description="Helical" evidence="2">
    <location>
        <begin position="148"/>
        <end position="171"/>
    </location>
</feature>
<dbReference type="eggNOG" id="COG0668">
    <property type="taxonomic scope" value="Bacteria"/>
</dbReference>
<feature type="transmembrane region" description="Helical" evidence="2">
    <location>
        <begin position="76"/>
        <end position="100"/>
    </location>
</feature>
<keyword evidence="2" id="KW-0812">Transmembrane</keyword>
<sequence length="255" mass="27262">MAVLSIDFTQGLDDAWSKIAQFVPKLAGFLVILAIGWFVSKMIGRVLDRVLRKAGSERLAERAGVDRMLLNSAHDLTGIVCRIVYWTLMLITLQLALGVLGPNPVSTMINELVAWLPRAVVAVILIVVAMAIANAVRTIVASALSGVSYGPTVAGLVWGAIVALGAVAALGQAGIATTVTQPMLYAVLATVTGILIVGVGGGMIRPMRHRWERWLDTAEQEAARTRGVSPAYQAGPHDAWTTTAERDAEGQDRRW</sequence>